<dbReference type="Pfam" id="PF00691">
    <property type="entry name" value="OmpA"/>
    <property type="match status" value="1"/>
</dbReference>
<feature type="domain" description="OmpA-like" evidence="13">
    <location>
        <begin position="239"/>
        <end position="357"/>
    </location>
</feature>
<keyword evidence="2" id="KW-0813">Transport</keyword>
<evidence type="ECO:0000259" key="13">
    <source>
        <dbReference type="PROSITE" id="PS51123"/>
    </source>
</evidence>
<evidence type="ECO:0000313" key="14">
    <source>
        <dbReference type="EMBL" id="MBN7771250.1"/>
    </source>
</evidence>
<dbReference type="CDD" id="cd07185">
    <property type="entry name" value="OmpA_C-like"/>
    <property type="match status" value="1"/>
</dbReference>
<evidence type="ECO:0000256" key="10">
    <source>
        <dbReference type="PROSITE-ProRule" id="PRU00473"/>
    </source>
</evidence>
<feature type="chain" id="PRO_5047407854" evidence="12">
    <location>
        <begin position="24"/>
        <end position="369"/>
    </location>
</feature>
<gene>
    <name evidence="14" type="ORF">JYP53_15195</name>
</gene>
<dbReference type="SUPFAM" id="SSF56925">
    <property type="entry name" value="OMPA-like"/>
    <property type="match status" value="1"/>
</dbReference>
<sequence>MPKPSQKALIAALIAAVSAPSLASQKFPSSYDSLGIEVSYVDSGNSEDKSDAKDDLHNYGEVGANYTHQFNPTTSLFIQGSMAQPETRNTDRDADLYRGSVGGRIHPSLYRLGGWRPFAGAGYSHTYIDADGFDSENEHMLYAEAGLQSMLAPRILAEAGIRGRVELEDTYTDGQVFASLNYVFGRQYPAAPKSREPLDLSKLSAPPVDSDGDGIPDNRDKCPDTPEGALVEKDGCAKELTREIKETLYVEFEHDKTEVLPSFYPQIKTLAKTLREYPTSRILLEGHTDSTGPSSYNQKLSKSRAGAVMKVLIDEFGISADRIRTTGMGESQPVATNETENGRAQNRRVEAIVSGEYSEIVKKDQSATP</sequence>
<dbReference type="PANTHER" id="PTHR30329">
    <property type="entry name" value="STATOR ELEMENT OF FLAGELLAR MOTOR COMPLEX"/>
    <property type="match status" value="1"/>
</dbReference>
<evidence type="ECO:0000256" key="6">
    <source>
        <dbReference type="ARBA" id="ARBA00023065"/>
    </source>
</evidence>
<feature type="region of interest" description="Disordered" evidence="11">
    <location>
        <begin position="327"/>
        <end position="350"/>
    </location>
</feature>
<dbReference type="InterPro" id="IPR011250">
    <property type="entry name" value="OMP/PagP_B-barrel"/>
</dbReference>
<keyword evidence="9" id="KW-0998">Cell outer membrane</keyword>
<comment type="subcellular location">
    <subcellularLocation>
        <location evidence="1">Cell outer membrane</location>
        <topology evidence="1">Multi-pass membrane protein</topology>
    </subcellularLocation>
</comment>
<evidence type="ECO:0000256" key="9">
    <source>
        <dbReference type="ARBA" id="ARBA00023237"/>
    </source>
</evidence>
<feature type="signal peptide" evidence="12">
    <location>
        <begin position="1"/>
        <end position="23"/>
    </location>
</feature>
<feature type="compositionally biased region" description="Basic and acidic residues" evidence="11">
    <location>
        <begin position="216"/>
        <end position="228"/>
    </location>
</feature>
<keyword evidence="3" id="KW-1134">Transmembrane beta strand</keyword>
<keyword evidence="4" id="KW-0812">Transmembrane</keyword>
<dbReference type="Gene3D" id="2.40.160.20">
    <property type="match status" value="1"/>
</dbReference>
<evidence type="ECO:0000256" key="3">
    <source>
        <dbReference type="ARBA" id="ARBA00022452"/>
    </source>
</evidence>
<keyword evidence="7" id="KW-0626">Porin</keyword>
<dbReference type="SUPFAM" id="SSF103647">
    <property type="entry name" value="TSP type-3 repeat"/>
    <property type="match status" value="1"/>
</dbReference>
<evidence type="ECO:0000256" key="11">
    <source>
        <dbReference type="SAM" id="MobiDB-lite"/>
    </source>
</evidence>
<dbReference type="PANTHER" id="PTHR30329:SF21">
    <property type="entry name" value="LIPOPROTEIN YIAD-RELATED"/>
    <property type="match status" value="1"/>
</dbReference>
<keyword evidence="15" id="KW-1185">Reference proteome</keyword>
<evidence type="ECO:0000256" key="5">
    <source>
        <dbReference type="ARBA" id="ARBA00022729"/>
    </source>
</evidence>
<dbReference type="Proteomes" id="UP000664344">
    <property type="component" value="Unassembled WGS sequence"/>
</dbReference>
<evidence type="ECO:0000256" key="2">
    <source>
        <dbReference type="ARBA" id="ARBA00022448"/>
    </source>
</evidence>
<dbReference type="RefSeq" id="WP_051146546.1">
    <property type="nucleotide sequence ID" value="NZ_JAFKDB010000019.1"/>
</dbReference>
<dbReference type="EMBL" id="JAFKDB010000019">
    <property type="protein sequence ID" value="MBN7771250.1"/>
    <property type="molecule type" value="Genomic_DNA"/>
</dbReference>
<protein>
    <submittedName>
        <fullName evidence="14">OmpA family protein</fullName>
    </submittedName>
</protein>
<evidence type="ECO:0000256" key="1">
    <source>
        <dbReference type="ARBA" id="ARBA00004571"/>
    </source>
</evidence>
<dbReference type="SUPFAM" id="SSF103088">
    <property type="entry name" value="OmpA-like"/>
    <property type="match status" value="1"/>
</dbReference>
<dbReference type="InterPro" id="IPR006664">
    <property type="entry name" value="OMP_bac"/>
</dbReference>
<feature type="compositionally biased region" description="Polar residues" evidence="11">
    <location>
        <begin position="333"/>
        <end position="344"/>
    </location>
</feature>
<comment type="caution">
    <text evidence="14">The sequence shown here is derived from an EMBL/GenBank/DDBJ whole genome shotgun (WGS) entry which is preliminary data.</text>
</comment>
<reference evidence="14 15" key="1">
    <citation type="submission" date="2021-02" db="EMBL/GenBank/DDBJ databases">
        <title>PHA producing bacteria isolated from coastal sediment in Guangdong, Shenzhen.</title>
        <authorList>
            <person name="Zheng W."/>
            <person name="Yu S."/>
            <person name="Huang Y."/>
        </authorList>
    </citation>
    <scope>NUCLEOTIDE SEQUENCE [LARGE SCALE GENOMIC DNA]</scope>
    <source>
        <strain evidence="14 15">TN21-5</strain>
    </source>
</reference>
<evidence type="ECO:0000256" key="4">
    <source>
        <dbReference type="ARBA" id="ARBA00022692"/>
    </source>
</evidence>
<dbReference type="PRINTS" id="PR01021">
    <property type="entry name" value="OMPADOMAIN"/>
</dbReference>
<dbReference type="InterPro" id="IPR006665">
    <property type="entry name" value="OmpA-like"/>
</dbReference>
<evidence type="ECO:0000256" key="7">
    <source>
        <dbReference type="ARBA" id="ARBA00023114"/>
    </source>
</evidence>
<dbReference type="Gene3D" id="3.30.1330.60">
    <property type="entry name" value="OmpA-like domain"/>
    <property type="match status" value="1"/>
</dbReference>
<dbReference type="InterPro" id="IPR027385">
    <property type="entry name" value="Beta-barrel_OMP"/>
</dbReference>
<proteinExistence type="predicted"/>
<evidence type="ECO:0000256" key="8">
    <source>
        <dbReference type="ARBA" id="ARBA00023136"/>
    </source>
</evidence>
<dbReference type="PROSITE" id="PS51123">
    <property type="entry name" value="OMPA_2"/>
    <property type="match status" value="1"/>
</dbReference>
<dbReference type="Pfam" id="PF13505">
    <property type="entry name" value="OMP_b-brl"/>
    <property type="match status" value="1"/>
</dbReference>
<dbReference type="InterPro" id="IPR050330">
    <property type="entry name" value="Bact_OuterMem_StrucFunc"/>
</dbReference>
<dbReference type="InterPro" id="IPR036737">
    <property type="entry name" value="OmpA-like_sf"/>
</dbReference>
<feature type="region of interest" description="Disordered" evidence="11">
    <location>
        <begin position="192"/>
        <end position="228"/>
    </location>
</feature>
<keyword evidence="6" id="KW-0406">Ion transport</keyword>
<keyword evidence="8 10" id="KW-0472">Membrane</keyword>
<name>A0ABS3BIS6_9GAMM</name>
<keyword evidence="5 12" id="KW-0732">Signal</keyword>
<dbReference type="InterPro" id="IPR028974">
    <property type="entry name" value="TSP_type-3_rpt"/>
</dbReference>
<evidence type="ECO:0000313" key="15">
    <source>
        <dbReference type="Proteomes" id="UP000664344"/>
    </source>
</evidence>
<accession>A0ABS3BIS6</accession>
<evidence type="ECO:0000256" key="12">
    <source>
        <dbReference type="SAM" id="SignalP"/>
    </source>
</evidence>
<organism evidence="14 15">
    <name type="scientific">Marinobacter daepoensis</name>
    <dbReference type="NCBI Taxonomy" id="262077"/>
    <lineage>
        <taxon>Bacteria</taxon>
        <taxon>Pseudomonadati</taxon>
        <taxon>Pseudomonadota</taxon>
        <taxon>Gammaproteobacteria</taxon>
        <taxon>Pseudomonadales</taxon>
        <taxon>Marinobacteraceae</taxon>
        <taxon>Marinobacter</taxon>
    </lineage>
</organism>